<dbReference type="InterPro" id="IPR011009">
    <property type="entry name" value="Kinase-like_dom_sf"/>
</dbReference>
<keyword evidence="7" id="KW-1015">Disulfide bond</keyword>
<dbReference type="PROSITE" id="PS50011">
    <property type="entry name" value="PROTEIN_KINASE_DOM"/>
    <property type="match status" value="1"/>
</dbReference>
<dbReference type="Gene3D" id="1.10.510.10">
    <property type="entry name" value="Transferase(Phosphotransferase) domain 1"/>
    <property type="match status" value="1"/>
</dbReference>
<evidence type="ECO:0000256" key="1">
    <source>
        <dbReference type="ARBA" id="ARBA00004162"/>
    </source>
</evidence>
<name>A0AAV1R573_9ROSI</name>
<dbReference type="AlphaFoldDB" id="A0AAV1R573"/>
<dbReference type="GO" id="GO:0045087">
    <property type="term" value="P:innate immune response"/>
    <property type="evidence" value="ECO:0007669"/>
    <property type="project" value="InterPro"/>
</dbReference>
<feature type="domain" description="Protein kinase" evidence="8">
    <location>
        <begin position="1"/>
        <end position="160"/>
    </location>
</feature>
<dbReference type="Pfam" id="PF00069">
    <property type="entry name" value="Pkinase"/>
    <property type="match status" value="1"/>
</dbReference>
<evidence type="ECO:0000256" key="2">
    <source>
        <dbReference type="ARBA" id="ARBA00022475"/>
    </source>
</evidence>
<accession>A0AAV1R573</accession>
<evidence type="ECO:0000259" key="8">
    <source>
        <dbReference type="PROSITE" id="PS50011"/>
    </source>
</evidence>
<dbReference type="Proteomes" id="UP001314170">
    <property type="component" value="Unassembled WGS sequence"/>
</dbReference>
<evidence type="ECO:0000256" key="4">
    <source>
        <dbReference type="ARBA" id="ARBA00022729"/>
    </source>
</evidence>
<proteinExistence type="predicted"/>
<protein>
    <recommendedName>
        <fullName evidence="8">Protein kinase domain-containing protein</fullName>
    </recommendedName>
</protein>
<keyword evidence="5" id="KW-1133">Transmembrane helix</keyword>
<comment type="subcellular location">
    <subcellularLocation>
        <location evidence="1">Cell membrane</location>
        <topology evidence="1">Single-pass membrane protein</topology>
    </subcellularLocation>
</comment>
<dbReference type="GO" id="GO:0019199">
    <property type="term" value="F:transmembrane receptor protein kinase activity"/>
    <property type="evidence" value="ECO:0007669"/>
    <property type="project" value="InterPro"/>
</dbReference>
<sequence>MEFYSELKVLCRIHHINVVEDFGLARLVERSNEEDAVATRLVGTPGYIAPESVRELQMTPKANVLAFRVVLAELRTGQHALTRENWEPNKMKLLGSIKTTIFRDQDPETALEVNMDANLKGSYPMEEVYKMAEIPRQCMNEDPINRLEMREIVRKLYKILMSTIEWEASLGGSSQVFTMLPDGR</sequence>
<evidence type="ECO:0000256" key="6">
    <source>
        <dbReference type="ARBA" id="ARBA00023136"/>
    </source>
</evidence>
<keyword evidence="6" id="KW-0472">Membrane</keyword>
<dbReference type="GO" id="GO:0005886">
    <property type="term" value="C:plasma membrane"/>
    <property type="evidence" value="ECO:0007669"/>
    <property type="project" value="UniProtKB-SubCell"/>
</dbReference>
<dbReference type="GO" id="GO:0005524">
    <property type="term" value="F:ATP binding"/>
    <property type="evidence" value="ECO:0007669"/>
    <property type="project" value="InterPro"/>
</dbReference>
<keyword evidence="2" id="KW-1003">Cell membrane</keyword>
<evidence type="ECO:0000313" key="10">
    <source>
        <dbReference type="Proteomes" id="UP001314170"/>
    </source>
</evidence>
<reference evidence="9 10" key="1">
    <citation type="submission" date="2024-01" db="EMBL/GenBank/DDBJ databases">
        <authorList>
            <person name="Waweru B."/>
        </authorList>
    </citation>
    <scope>NUCLEOTIDE SEQUENCE [LARGE SCALE GENOMIC DNA]</scope>
</reference>
<evidence type="ECO:0000313" key="9">
    <source>
        <dbReference type="EMBL" id="CAK7329012.1"/>
    </source>
</evidence>
<evidence type="ECO:0000256" key="7">
    <source>
        <dbReference type="ARBA" id="ARBA00023157"/>
    </source>
</evidence>
<dbReference type="PANTHER" id="PTHR46204">
    <property type="entry name" value="CHITIN ELICITOR RECEPTOR KINASE 1-RELATED"/>
    <property type="match status" value="1"/>
</dbReference>
<dbReference type="EMBL" id="CAWUPB010000905">
    <property type="protein sequence ID" value="CAK7329012.1"/>
    <property type="molecule type" value="Genomic_DNA"/>
</dbReference>
<evidence type="ECO:0000256" key="5">
    <source>
        <dbReference type="ARBA" id="ARBA00022989"/>
    </source>
</evidence>
<keyword evidence="3" id="KW-0812">Transmembrane</keyword>
<organism evidence="9 10">
    <name type="scientific">Dovyalis caffra</name>
    <dbReference type="NCBI Taxonomy" id="77055"/>
    <lineage>
        <taxon>Eukaryota</taxon>
        <taxon>Viridiplantae</taxon>
        <taxon>Streptophyta</taxon>
        <taxon>Embryophyta</taxon>
        <taxon>Tracheophyta</taxon>
        <taxon>Spermatophyta</taxon>
        <taxon>Magnoliopsida</taxon>
        <taxon>eudicotyledons</taxon>
        <taxon>Gunneridae</taxon>
        <taxon>Pentapetalae</taxon>
        <taxon>rosids</taxon>
        <taxon>fabids</taxon>
        <taxon>Malpighiales</taxon>
        <taxon>Salicaceae</taxon>
        <taxon>Flacourtieae</taxon>
        <taxon>Dovyalis</taxon>
    </lineage>
</organism>
<keyword evidence="4" id="KW-0732">Signal</keyword>
<dbReference type="InterPro" id="IPR000719">
    <property type="entry name" value="Prot_kinase_dom"/>
</dbReference>
<comment type="caution">
    <text evidence="9">The sequence shown here is derived from an EMBL/GenBank/DDBJ whole genome shotgun (WGS) entry which is preliminary data.</text>
</comment>
<dbReference type="SUPFAM" id="SSF56112">
    <property type="entry name" value="Protein kinase-like (PK-like)"/>
    <property type="match status" value="1"/>
</dbReference>
<evidence type="ECO:0000256" key="3">
    <source>
        <dbReference type="ARBA" id="ARBA00022692"/>
    </source>
</evidence>
<gene>
    <name evidence="9" type="ORF">DCAF_LOCUS6759</name>
</gene>
<keyword evidence="10" id="KW-1185">Reference proteome</keyword>
<dbReference type="InterPro" id="IPR044812">
    <property type="entry name" value="CERK1/LYK3-like"/>
</dbReference>
<dbReference type="PANTHER" id="PTHR46204:SF11">
    <property type="entry name" value="PROTEIN KINASE DOMAIN-CONTAINING PROTEIN"/>
    <property type="match status" value="1"/>
</dbReference>